<keyword evidence="3" id="KW-1185">Reference proteome</keyword>
<dbReference type="GO" id="GO:0071897">
    <property type="term" value="P:DNA biosynthetic process"/>
    <property type="evidence" value="ECO:0007669"/>
    <property type="project" value="UniProtKB-ARBA"/>
</dbReference>
<dbReference type="PANTHER" id="PTHR47510">
    <property type="entry name" value="REVERSE TRANSCRIPTASE DOMAIN-CONTAINING PROTEIN"/>
    <property type="match status" value="1"/>
</dbReference>
<dbReference type="SUPFAM" id="SSF56672">
    <property type="entry name" value="DNA/RNA polymerases"/>
    <property type="match status" value="1"/>
</dbReference>
<feature type="domain" description="Reverse transcriptase" evidence="1">
    <location>
        <begin position="481"/>
        <end position="657"/>
    </location>
</feature>
<dbReference type="AlphaFoldDB" id="A0AA38IE18"/>
<organism evidence="2 3">
    <name type="scientific">Zophobas morio</name>
    <dbReference type="NCBI Taxonomy" id="2755281"/>
    <lineage>
        <taxon>Eukaryota</taxon>
        <taxon>Metazoa</taxon>
        <taxon>Ecdysozoa</taxon>
        <taxon>Arthropoda</taxon>
        <taxon>Hexapoda</taxon>
        <taxon>Insecta</taxon>
        <taxon>Pterygota</taxon>
        <taxon>Neoptera</taxon>
        <taxon>Endopterygota</taxon>
        <taxon>Coleoptera</taxon>
        <taxon>Polyphaga</taxon>
        <taxon>Cucujiformia</taxon>
        <taxon>Tenebrionidae</taxon>
        <taxon>Zophobas</taxon>
    </lineage>
</organism>
<dbReference type="InterPro" id="IPR000477">
    <property type="entry name" value="RT_dom"/>
</dbReference>
<dbReference type="Proteomes" id="UP001168821">
    <property type="component" value="Unassembled WGS sequence"/>
</dbReference>
<dbReference type="PANTHER" id="PTHR47510:SF3">
    <property type="entry name" value="ENDO_EXONUCLEASE_PHOSPHATASE DOMAIN-CONTAINING PROTEIN"/>
    <property type="match status" value="1"/>
</dbReference>
<accession>A0AA38IE18</accession>
<reference evidence="2" key="1">
    <citation type="journal article" date="2023" name="G3 (Bethesda)">
        <title>Whole genome assemblies of Zophobas morio and Tenebrio molitor.</title>
        <authorList>
            <person name="Kaur S."/>
            <person name="Stinson S.A."/>
            <person name="diCenzo G.C."/>
        </authorList>
    </citation>
    <scope>NUCLEOTIDE SEQUENCE</scope>
    <source>
        <strain evidence="2">QUZm001</strain>
    </source>
</reference>
<dbReference type="GO" id="GO:0003824">
    <property type="term" value="F:catalytic activity"/>
    <property type="evidence" value="ECO:0007669"/>
    <property type="project" value="InterPro"/>
</dbReference>
<dbReference type="Pfam" id="PF14529">
    <property type="entry name" value="Exo_endo_phos_2"/>
    <property type="match status" value="1"/>
</dbReference>
<dbReference type="CDD" id="cd01650">
    <property type="entry name" value="RT_nLTR_like"/>
    <property type="match status" value="1"/>
</dbReference>
<dbReference type="InterPro" id="IPR043502">
    <property type="entry name" value="DNA/RNA_pol_sf"/>
</dbReference>
<dbReference type="PROSITE" id="PS50878">
    <property type="entry name" value="RT_POL"/>
    <property type="match status" value="1"/>
</dbReference>
<gene>
    <name evidence="2" type="ORF">Zmor_018251</name>
</gene>
<dbReference type="InterPro" id="IPR005135">
    <property type="entry name" value="Endo/exonuclease/phosphatase"/>
</dbReference>
<comment type="caution">
    <text evidence="2">The sequence shown here is derived from an EMBL/GenBank/DDBJ whole genome shotgun (WGS) entry which is preliminary data.</text>
</comment>
<dbReference type="InterPro" id="IPR036691">
    <property type="entry name" value="Endo/exonu/phosph_ase_sf"/>
</dbReference>
<evidence type="ECO:0000313" key="3">
    <source>
        <dbReference type="Proteomes" id="UP001168821"/>
    </source>
</evidence>
<dbReference type="Gene3D" id="3.60.10.10">
    <property type="entry name" value="Endonuclease/exonuclease/phosphatase"/>
    <property type="match status" value="1"/>
</dbReference>
<evidence type="ECO:0000313" key="2">
    <source>
        <dbReference type="EMBL" id="KAJ3652272.1"/>
    </source>
</evidence>
<dbReference type="EMBL" id="JALNTZ010000005">
    <property type="protein sequence ID" value="KAJ3652272.1"/>
    <property type="molecule type" value="Genomic_DNA"/>
</dbReference>
<protein>
    <recommendedName>
        <fullName evidence="1">Reverse transcriptase domain-containing protein</fullName>
    </recommendedName>
</protein>
<dbReference type="SUPFAM" id="SSF56219">
    <property type="entry name" value="DNase I-like"/>
    <property type="match status" value="1"/>
</dbReference>
<evidence type="ECO:0000259" key="1">
    <source>
        <dbReference type="PROSITE" id="PS50878"/>
    </source>
</evidence>
<sequence>MQPNNFYVCKIVYSNVASLMAKYNDLCALVQQDKPDIILLAETCLTSSIPDGMVSLNGYTLFRRDRIGSKGGGVCIYLADEVLSTFHVSNIPTKTPGTESLFLKLSNKDTTLLLGCIYRPPSSVVDNDKILVESLSHLADSYATLLLFGDFNMPDITWPIDPRCSYKPSSQLFVDLLTHSHLRQLVTQPTRHRLNQNPSTLDLIVCSDDHSLTNLEYLAPIGISDHSTLKIDLQICQSPRRRTVSFTRTVTDYRAVNNDLAKTNWEALLSDESIVKNWSTFKNTLQSLLHRHTKSFFVKQSSTKPWINGRLLQQINRKRALWRTYKRSGSELDYRIHREFSNRLSTAIKEARCVYEKNVAEAKDAKKLYKYIRTKFTGPVSTPRLKNTFGEVLDNNKIIADTFADAFSNVFTIEPSGCLPKLNNICKPISFSDISFTTDVVHKKLKQLKVSKSPGPDLITAKTLHECADTLSEVLCILMKQSFDSGTLPADWKIATVRPIFKKGDKLDASNYRPISLTSVVSKIMESIIYDQLIKYLIDHHLIPNEQHGFLPGKSIQSNLLTCLSVWTREVDCGNSVDVIFLDFSKAFDKVPKRRLLYKLQCLGISGNLIKWIESFISERTFSVKVGDSFSRPVKMQSGVPQGSTLGPLLFWPTPPI</sequence>
<dbReference type="Pfam" id="PF00078">
    <property type="entry name" value="RVT_1"/>
    <property type="match status" value="1"/>
</dbReference>
<proteinExistence type="predicted"/>
<name>A0AA38IE18_9CUCU</name>